<dbReference type="AlphaFoldDB" id="A0A8E2FB63"/>
<sequence length="737" mass="83320">MPNATPNGNSTFCEVCCQLRISLPSFIKHPGYNAGQRLSRPAVFFGRFADLRGRLGRCVLCRLVFGAFLGGPLKNALIRANANSLSEDVDGIQISATWANALGPKDEQCTMSSALFLIFNFSALLTESSDYKIVIRALSPAIPHYPHFGRLVKTPFLDLSLIKSWLRQCERCHGRCEFITETNGRHFHFFTVIDVKKSCIVEITGSCRYLALSYVWGSRPQLKLTTRNIEELSRAGGLLKGRKEPHVCYDGPYERLAISRVVLDAMKLTKGLGERYLWVDALCIVQDNLRIQRQCIEDMDLIYTRAILTIVAASGTCADDPLPGVTSERHSKQFFIGVSRNFALSAHFDYKDYLNKSVYSQRAWTFQEEQLARRSLIFAGDGHAYLSCKEAVFSEEVVSEGLPSADFAMKLGANFRRLESDLSSLASQYRHAVVEYTSRHLTKSGDILNAFSGILNLLCQEQKLEGLPVSIFDLALLWQPTKRLGRRFGFASWSWAGWHGQVHWFHDGLIPSGINEGRSEQEQVQGWLKKQTWITWYSNWGASMNTLCDGPSPLRTTSVGTNEHTKRFPSLANNFLPSKAKLKGRAGEPQYHRFLQFWTVSAVFNIRPTTISSIRYSAADPEFLGAGLAIYHITNADDCVCGWVLLDESWAVSVETKHEFIMLAAGKHHMDFERPHADHPWKDWRYKADELLDGYFEYYTMMIRWNEGVAERLGLGRVMQQALDHGCGARWKEILLG</sequence>
<dbReference type="Proteomes" id="UP000250140">
    <property type="component" value="Unassembled WGS sequence"/>
</dbReference>
<evidence type="ECO:0000313" key="2">
    <source>
        <dbReference type="EMBL" id="OCL13977.1"/>
    </source>
</evidence>
<gene>
    <name evidence="2" type="ORF">AOQ84DRAFT_282053</name>
</gene>
<proteinExistence type="predicted"/>
<keyword evidence="3" id="KW-1185">Reference proteome</keyword>
<evidence type="ECO:0000313" key="3">
    <source>
        <dbReference type="Proteomes" id="UP000250140"/>
    </source>
</evidence>
<feature type="domain" description="Heterokaryon incompatibility" evidence="1">
    <location>
        <begin position="209"/>
        <end position="368"/>
    </location>
</feature>
<name>A0A8E2FB63_9PEZI</name>
<dbReference type="InterPro" id="IPR010730">
    <property type="entry name" value="HET"/>
</dbReference>
<dbReference type="PANTHER" id="PTHR33112">
    <property type="entry name" value="DOMAIN PROTEIN, PUTATIVE-RELATED"/>
    <property type="match status" value="1"/>
</dbReference>
<dbReference type="OrthoDB" id="5135333at2759"/>
<dbReference type="Pfam" id="PF06985">
    <property type="entry name" value="HET"/>
    <property type="match status" value="1"/>
</dbReference>
<protein>
    <submittedName>
        <fullName evidence="2">HET-domain-containing protein</fullName>
    </submittedName>
</protein>
<dbReference type="PANTHER" id="PTHR33112:SF12">
    <property type="entry name" value="HETEROKARYON INCOMPATIBILITY DOMAIN-CONTAINING PROTEIN"/>
    <property type="match status" value="1"/>
</dbReference>
<evidence type="ECO:0000259" key="1">
    <source>
        <dbReference type="Pfam" id="PF06985"/>
    </source>
</evidence>
<organism evidence="2 3">
    <name type="scientific">Glonium stellatum</name>
    <dbReference type="NCBI Taxonomy" id="574774"/>
    <lineage>
        <taxon>Eukaryota</taxon>
        <taxon>Fungi</taxon>
        <taxon>Dikarya</taxon>
        <taxon>Ascomycota</taxon>
        <taxon>Pezizomycotina</taxon>
        <taxon>Dothideomycetes</taxon>
        <taxon>Pleosporomycetidae</taxon>
        <taxon>Gloniales</taxon>
        <taxon>Gloniaceae</taxon>
        <taxon>Glonium</taxon>
    </lineage>
</organism>
<accession>A0A8E2FB63</accession>
<dbReference type="EMBL" id="KV748641">
    <property type="protein sequence ID" value="OCL13977.1"/>
    <property type="molecule type" value="Genomic_DNA"/>
</dbReference>
<reference evidence="2 3" key="1">
    <citation type="journal article" date="2016" name="Nat. Commun.">
        <title>Ectomycorrhizal ecology is imprinted in the genome of the dominant symbiotic fungus Cenococcum geophilum.</title>
        <authorList>
            <consortium name="DOE Joint Genome Institute"/>
            <person name="Peter M."/>
            <person name="Kohler A."/>
            <person name="Ohm R.A."/>
            <person name="Kuo A."/>
            <person name="Krutzmann J."/>
            <person name="Morin E."/>
            <person name="Arend M."/>
            <person name="Barry K.W."/>
            <person name="Binder M."/>
            <person name="Choi C."/>
            <person name="Clum A."/>
            <person name="Copeland A."/>
            <person name="Grisel N."/>
            <person name="Haridas S."/>
            <person name="Kipfer T."/>
            <person name="LaButti K."/>
            <person name="Lindquist E."/>
            <person name="Lipzen A."/>
            <person name="Maire R."/>
            <person name="Meier B."/>
            <person name="Mihaltcheva S."/>
            <person name="Molinier V."/>
            <person name="Murat C."/>
            <person name="Poggeler S."/>
            <person name="Quandt C.A."/>
            <person name="Sperisen C."/>
            <person name="Tritt A."/>
            <person name="Tisserant E."/>
            <person name="Crous P.W."/>
            <person name="Henrissat B."/>
            <person name="Nehls U."/>
            <person name="Egli S."/>
            <person name="Spatafora J.W."/>
            <person name="Grigoriev I.V."/>
            <person name="Martin F.M."/>
        </authorList>
    </citation>
    <scope>NUCLEOTIDE SEQUENCE [LARGE SCALE GENOMIC DNA]</scope>
    <source>
        <strain evidence="2 3">CBS 207.34</strain>
    </source>
</reference>